<evidence type="ECO:0000313" key="1">
    <source>
        <dbReference type="Proteomes" id="UP000887580"/>
    </source>
</evidence>
<accession>A0AC35G083</accession>
<evidence type="ECO:0000313" key="2">
    <source>
        <dbReference type="WBParaSite" id="PS1159_v2.g22676.t1"/>
    </source>
</evidence>
<sequence length="81" mass="9286">MKVSVLKINLFLCLFSFVSAQFSTCCNSNGLLGLQENNIQRRYPFYNRLFLRGNSFVPGTILGPSYGYNPNIPRNPFLKKF</sequence>
<organism evidence="1 2">
    <name type="scientific">Panagrolaimus sp. PS1159</name>
    <dbReference type="NCBI Taxonomy" id="55785"/>
    <lineage>
        <taxon>Eukaryota</taxon>
        <taxon>Metazoa</taxon>
        <taxon>Ecdysozoa</taxon>
        <taxon>Nematoda</taxon>
        <taxon>Chromadorea</taxon>
        <taxon>Rhabditida</taxon>
        <taxon>Tylenchina</taxon>
        <taxon>Panagrolaimomorpha</taxon>
        <taxon>Panagrolaimoidea</taxon>
        <taxon>Panagrolaimidae</taxon>
        <taxon>Panagrolaimus</taxon>
    </lineage>
</organism>
<proteinExistence type="predicted"/>
<name>A0AC35G083_9BILA</name>
<protein>
    <submittedName>
        <fullName evidence="2">Secreted protein</fullName>
    </submittedName>
</protein>
<dbReference type="Proteomes" id="UP000887580">
    <property type="component" value="Unplaced"/>
</dbReference>
<reference evidence="2" key="1">
    <citation type="submission" date="2022-11" db="UniProtKB">
        <authorList>
            <consortium name="WormBaseParasite"/>
        </authorList>
    </citation>
    <scope>IDENTIFICATION</scope>
</reference>
<dbReference type="WBParaSite" id="PS1159_v2.g22676.t1">
    <property type="protein sequence ID" value="PS1159_v2.g22676.t1"/>
    <property type="gene ID" value="PS1159_v2.g22676"/>
</dbReference>